<evidence type="ECO:0000313" key="2">
    <source>
        <dbReference type="Proteomes" id="UP000798662"/>
    </source>
</evidence>
<name>A0ACC3BWN4_PYRYE</name>
<organism evidence="1 2">
    <name type="scientific">Pyropia yezoensis</name>
    <name type="common">Susabi-nori</name>
    <name type="synonym">Porphyra yezoensis</name>
    <dbReference type="NCBI Taxonomy" id="2788"/>
    <lineage>
        <taxon>Eukaryota</taxon>
        <taxon>Rhodophyta</taxon>
        <taxon>Bangiophyceae</taxon>
        <taxon>Bangiales</taxon>
        <taxon>Bangiaceae</taxon>
        <taxon>Pyropia</taxon>
    </lineage>
</organism>
<evidence type="ECO:0000313" key="1">
    <source>
        <dbReference type="EMBL" id="KAK1862297.1"/>
    </source>
</evidence>
<dbReference type="EMBL" id="CM020618">
    <property type="protein sequence ID" value="KAK1862297.1"/>
    <property type="molecule type" value="Genomic_DNA"/>
</dbReference>
<sequence length="698" mass="72259">MAALADSPAIGEVLTHSGAAPMDPADLTAAAASGVDAMLVTLADRVTPELLATAGPRLALVSTLSVGLDHIALDAAAAAGVAVGYTPHVLTASTADLAVGLSLAALRRFRAGTEASIGGTCPPAWSPDWLLGADLTGATVGIVGLGRIGQAVAKRLAGFDTTLLYAAPREVAAAADLGVGRVGLPELLARSDVVLPLCPASPATAGMFDEAAFRAMKAGSVFVNVARGELVDTAALVRVLVDDWVPGVGLAGAALDVTDPEPLPVGHPLLGCERVFVTPHVGSATAKTRTAMAMMAVGNILAAADGQPLLARVGGGGNHAYQGRSLMRDALLATDKELVDLLADLKGEDGRRLLEVRLAVLDRTISKTIEREEQAEEWQPGDRPDKVYGGGYSADSADSDGSDDSDCDLYYDDSEVTSRTTFTHWVSLHGEASSTGRSAFQWPSVALHVGNGVDWDESTFVGKNVRAFDDMDFDQNRYGDPEPFTATHRYRMALVAVWPRPASLRIATEAGLVHLMNHVEQQLAQQPGGGDHHDGGNAGHGSMQAGIPAVQRNKWVYNLLDCLQKGSRLTVAKITRLMRLGTALGSVELVRAAVPRLAGAYAHGGAADQAVNAVTNAVAAWGWSFLRDSVEALLAAATTDDTDVAIGLLGAVGTPVDGIGKGEESKSACRLRGPAGLPATAAADVPLFVACYLVRVVG</sequence>
<proteinExistence type="predicted"/>
<gene>
    <name evidence="1" type="ORF">I4F81_004871</name>
</gene>
<keyword evidence="2" id="KW-1185">Reference proteome</keyword>
<dbReference type="Proteomes" id="UP000798662">
    <property type="component" value="Chromosome 1"/>
</dbReference>
<reference evidence="1" key="1">
    <citation type="submission" date="2019-11" db="EMBL/GenBank/DDBJ databases">
        <title>Nori genome reveals adaptations in red seaweeds to the harsh intertidal environment.</title>
        <authorList>
            <person name="Wang D."/>
            <person name="Mao Y."/>
        </authorList>
    </citation>
    <scope>NUCLEOTIDE SEQUENCE</scope>
    <source>
        <tissue evidence="1">Gametophyte</tissue>
    </source>
</reference>
<accession>A0ACC3BWN4</accession>
<comment type="caution">
    <text evidence="1">The sequence shown here is derived from an EMBL/GenBank/DDBJ whole genome shotgun (WGS) entry which is preliminary data.</text>
</comment>
<protein>
    <submittedName>
        <fullName evidence="1">Uncharacterized protein</fullName>
    </submittedName>
</protein>